<keyword evidence="1" id="KW-1133">Transmembrane helix</keyword>
<evidence type="ECO:0000256" key="1">
    <source>
        <dbReference type="SAM" id="Phobius"/>
    </source>
</evidence>
<gene>
    <name evidence="2" type="ORF">ABU614_10780</name>
</gene>
<dbReference type="RefSeq" id="WP_363800577.1">
    <property type="nucleotide sequence ID" value="NZ_CP159925.1"/>
</dbReference>
<name>A0AAU8MZ96_9GAMM</name>
<accession>A0AAU8MZ96</accession>
<dbReference type="EMBL" id="CP159925">
    <property type="protein sequence ID" value="XCO77236.1"/>
    <property type="molecule type" value="Genomic_DNA"/>
</dbReference>
<organism evidence="2">
    <name type="scientific">Lysobacter firmicutimachus</name>
    <dbReference type="NCBI Taxonomy" id="1792846"/>
    <lineage>
        <taxon>Bacteria</taxon>
        <taxon>Pseudomonadati</taxon>
        <taxon>Pseudomonadota</taxon>
        <taxon>Gammaproteobacteria</taxon>
        <taxon>Lysobacterales</taxon>
        <taxon>Lysobacteraceae</taxon>
        <taxon>Lysobacter</taxon>
    </lineage>
</organism>
<dbReference type="AlphaFoldDB" id="A0AAU8MZ96"/>
<keyword evidence="1" id="KW-0812">Transmembrane</keyword>
<feature type="transmembrane region" description="Helical" evidence="1">
    <location>
        <begin position="21"/>
        <end position="41"/>
    </location>
</feature>
<reference evidence="2" key="1">
    <citation type="submission" date="2024-06" db="EMBL/GenBank/DDBJ databases">
        <authorList>
            <person name="Li S."/>
        </authorList>
    </citation>
    <scope>NUCLEOTIDE SEQUENCE</scope>
    <source>
        <strain evidence="2">SR10</strain>
    </source>
</reference>
<proteinExistence type="predicted"/>
<sequence length="101" mass="11288">MRTIYQRIFRRMPPRKSLEDWPSWALFCLAAVSALEAWYWFQPVNEVAPPYVRAINGGVPIDATALLVGFLLLVLASASLVFGFLFGSAISVLQKRITGET</sequence>
<evidence type="ECO:0000313" key="2">
    <source>
        <dbReference type="EMBL" id="XCO77236.1"/>
    </source>
</evidence>
<protein>
    <submittedName>
        <fullName evidence="2">Uncharacterized protein</fullName>
    </submittedName>
</protein>
<feature type="transmembrane region" description="Helical" evidence="1">
    <location>
        <begin position="61"/>
        <end position="86"/>
    </location>
</feature>
<keyword evidence="1" id="KW-0472">Membrane</keyword>